<dbReference type="AlphaFoldDB" id="A0A326U6Z2"/>
<evidence type="ECO:0000313" key="1">
    <source>
        <dbReference type="EMBL" id="PZW29302.1"/>
    </source>
</evidence>
<reference evidence="1 2" key="1">
    <citation type="submission" date="2018-06" db="EMBL/GenBank/DDBJ databases">
        <title>Genomic Encyclopedia of Archaeal and Bacterial Type Strains, Phase II (KMG-II): from individual species to whole genera.</title>
        <authorList>
            <person name="Goeker M."/>
        </authorList>
    </citation>
    <scope>NUCLEOTIDE SEQUENCE [LARGE SCALE GENOMIC DNA]</scope>
    <source>
        <strain evidence="1 2">ATCC BAA-1881</strain>
    </source>
</reference>
<accession>A0A326U6Z2</accession>
<dbReference type="Proteomes" id="UP000248806">
    <property type="component" value="Unassembled WGS sequence"/>
</dbReference>
<name>A0A326U6Z2_THEHA</name>
<comment type="caution">
    <text evidence="1">The sequence shown here is derived from an EMBL/GenBank/DDBJ whole genome shotgun (WGS) entry which is preliminary data.</text>
</comment>
<keyword evidence="2" id="KW-1185">Reference proteome</keyword>
<gene>
    <name evidence="1" type="ORF">EI42_03024</name>
</gene>
<dbReference type="EMBL" id="QKUF01000009">
    <property type="protein sequence ID" value="PZW29302.1"/>
    <property type="molecule type" value="Genomic_DNA"/>
</dbReference>
<proteinExistence type="predicted"/>
<sequence length="41" mass="4518">MFPGSGLLAWVSIALTLPSRPCEHSLIRICQLVCGKKDDVY</sequence>
<evidence type="ECO:0000313" key="2">
    <source>
        <dbReference type="Proteomes" id="UP000248806"/>
    </source>
</evidence>
<organism evidence="1 2">
    <name type="scientific">Thermosporothrix hazakensis</name>
    <dbReference type="NCBI Taxonomy" id="644383"/>
    <lineage>
        <taxon>Bacteria</taxon>
        <taxon>Bacillati</taxon>
        <taxon>Chloroflexota</taxon>
        <taxon>Ktedonobacteria</taxon>
        <taxon>Ktedonobacterales</taxon>
        <taxon>Thermosporotrichaceae</taxon>
        <taxon>Thermosporothrix</taxon>
    </lineage>
</organism>
<protein>
    <submittedName>
        <fullName evidence="1">Uncharacterized protein</fullName>
    </submittedName>
</protein>